<evidence type="ECO:0000256" key="5">
    <source>
        <dbReference type="ARBA" id="ARBA00022553"/>
    </source>
</evidence>
<keyword evidence="8" id="KW-0418">Kinase</keyword>
<evidence type="ECO:0000256" key="6">
    <source>
        <dbReference type="ARBA" id="ARBA00022679"/>
    </source>
</evidence>
<feature type="transmembrane region" description="Helical" evidence="10">
    <location>
        <begin position="42"/>
        <end position="63"/>
    </location>
</feature>
<dbReference type="SUPFAM" id="SSF47384">
    <property type="entry name" value="Homodimeric domain of signal transducing histidine kinase"/>
    <property type="match status" value="1"/>
</dbReference>
<accession>E6QVG4</accession>
<dbReference type="PANTHER" id="PTHR44936:SF10">
    <property type="entry name" value="SENSOR PROTEIN RSTB"/>
    <property type="match status" value="1"/>
</dbReference>
<dbReference type="SUPFAM" id="SSF55874">
    <property type="entry name" value="ATPase domain of HSP90 chaperone/DNA topoisomerase II/histidine kinase"/>
    <property type="match status" value="1"/>
</dbReference>
<feature type="domain" description="Histidine kinase" evidence="11">
    <location>
        <begin position="211"/>
        <end position="416"/>
    </location>
</feature>
<dbReference type="EC" id="2.7.13.3" evidence="3"/>
<evidence type="ECO:0000256" key="8">
    <source>
        <dbReference type="ARBA" id="ARBA00022777"/>
    </source>
</evidence>
<comment type="caution">
    <text evidence="12">The sequence shown here is derived from an EMBL/GenBank/DDBJ whole genome shotgun (WGS) entry which is preliminary data.</text>
</comment>
<reference evidence="12" key="1">
    <citation type="submission" date="2009-10" db="EMBL/GenBank/DDBJ databases">
        <title>Diversity of trophic interactions inside an arsenic-rich microbial ecosystem.</title>
        <authorList>
            <person name="Bertin P.N."/>
            <person name="Heinrich-Salmeron A."/>
            <person name="Pelletier E."/>
            <person name="Goulhen-Chollet F."/>
            <person name="Arsene-Ploetze F."/>
            <person name="Gallien S."/>
            <person name="Calteau A."/>
            <person name="Vallenet D."/>
            <person name="Casiot C."/>
            <person name="Chane-Woon-Ming B."/>
            <person name="Giloteaux L."/>
            <person name="Barakat M."/>
            <person name="Bonnefoy V."/>
            <person name="Bruneel O."/>
            <person name="Chandler M."/>
            <person name="Cleiss J."/>
            <person name="Duran R."/>
            <person name="Elbaz-Poulichet F."/>
            <person name="Fonknechten N."/>
            <person name="Lauga B."/>
            <person name="Mornico D."/>
            <person name="Ortet P."/>
            <person name="Schaeffer C."/>
            <person name="Siguier P."/>
            <person name="Alexander Thil Smith A."/>
            <person name="Van Dorsselaer A."/>
            <person name="Weissenbach J."/>
            <person name="Medigue C."/>
            <person name="Le Paslier D."/>
        </authorList>
    </citation>
    <scope>NUCLEOTIDE SEQUENCE</scope>
</reference>
<name>E6QVG4_9ZZZZ</name>
<feature type="transmembrane region" description="Helical" evidence="10">
    <location>
        <begin position="131"/>
        <end position="155"/>
    </location>
</feature>
<dbReference type="PRINTS" id="PR00344">
    <property type="entry name" value="BCTRLSENSOR"/>
</dbReference>
<comment type="catalytic activity">
    <reaction evidence="1">
        <text>ATP + protein L-histidine = ADP + protein N-phospho-L-histidine.</text>
        <dbReference type="EC" id="2.7.13.3"/>
    </reaction>
</comment>
<evidence type="ECO:0000256" key="1">
    <source>
        <dbReference type="ARBA" id="ARBA00000085"/>
    </source>
</evidence>
<keyword evidence="5" id="KW-0597">Phosphoprotein</keyword>
<protein>
    <recommendedName>
        <fullName evidence="3">histidine kinase</fullName>
        <ecNumber evidence="3">2.7.13.3</ecNumber>
    </recommendedName>
</protein>
<evidence type="ECO:0000256" key="4">
    <source>
        <dbReference type="ARBA" id="ARBA00022475"/>
    </source>
</evidence>
<evidence type="ECO:0000256" key="10">
    <source>
        <dbReference type="SAM" id="Phobius"/>
    </source>
</evidence>
<dbReference type="Gene3D" id="3.30.565.10">
    <property type="entry name" value="Histidine kinase-like ATPase, C-terminal domain"/>
    <property type="match status" value="1"/>
</dbReference>
<dbReference type="GO" id="GO:0000155">
    <property type="term" value="F:phosphorelay sensor kinase activity"/>
    <property type="evidence" value="ECO:0007669"/>
    <property type="project" value="InterPro"/>
</dbReference>
<keyword evidence="6" id="KW-0808">Transferase</keyword>
<dbReference type="InterPro" id="IPR004358">
    <property type="entry name" value="Sig_transdc_His_kin-like_C"/>
</dbReference>
<dbReference type="GO" id="GO:0005886">
    <property type="term" value="C:plasma membrane"/>
    <property type="evidence" value="ECO:0007669"/>
    <property type="project" value="UniProtKB-SubCell"/>
</dbReference>
<dbReference type="Pfam" id="PF02518">
    <property type="entry name" value="HATPase_c"/>
    <property type="match status" value="1"/>
</dbReference>
<dbReference type="EMBL" id="CABR01000128">
    <property type="protein sequence ID" value="CBI11237.1"/>
    <property type="molecule type" value="Genomic_DNA"/>
</dbReference>
<keyword evidence="10" id="KW-0812">Transmembrane</keyword>
<dbReference type="InterPro" id="IPR003594">
    <property type="entry name" value="HATPase_dom"/>
</dbReference>
<evidence type="ECO:0000256" key="9">
    <source>
        <dbReference type="ARBA" id="ARBA00022840"/>
    </source>
</evidence>
<dbReference type="PROSITE" id="PS50109">
    <property type="entry name" value="HIS_KIN"/>
    <property type="match status" value="1"/>
</dbReference>
<dbReference type="Gene3D" id="1.10.287.130">
    <property type="match status" value="1"/>
</dbReference>
<dbReference type="GO" id="GO:0005524">
    <property type="term" value="F:ATP binding"/>
    <property type="evidence" value="ECO:0007669"/>
    <property type="project" value="UniProtKB-KW"/>
</dbReference>
<sequence>MAAPLQTMPPKDTWLHNLFILRLCGLMLQIGVLAVAQWKLHILLPLATLLWVLALSMVWVVLTGWRLTRLWSVTAWTYSGQLLVDMTILGVLLYFTGGASNPFVSLFLLPVIIAAMVLPARFAWTISGLSIMAYTLLSHQHVALVLPSGVVAFRLHLLGMWLNFILSAILITGFVGGMAHSIRMRDQALVRIREQRLRDEQIVALGSLAAGAAHELSTPLATMNVVTGELLEDFAEQPELQQSLTLLQQQIGLCKNILTRLTQQAQNARSESSHLQTSDTWLRSVLDQWQLMRPQVQPQIRWLSTSPAPKMIVGEALGQAVLNLCNNAADAGDNQMELEVTWDTQTIHMDILDRGAGFDAKWPLGLAFFTTKQEQGGSGIGLMLANASIEQYGGKVSLHTRAGGGARVSVNLPVFVEKEQA</sequence>
<gene>
    <name evidence="12" type="ORF">CARN7_2050</name>
</gene>
<dbReference type="InterPro" id="IPR003661">
    <property type="entry name" value="HisK_dim/P_dom"/>
</dbReference>
<feature type="transmembrane region" description="Helical" evidence="10">
    <location>
        <begin position="161"/>
        <end position="182"/>
    </location>
</feature>
<evidence type="ECO:0000259" key="11">
    <source>
        <dbReference type="PROSITE" id="PS50109"/>
    </source>
</evidence>
<evidence type="ECO:0000256" key="7">
    <source>
        <dbReference type="ARBA" id="ARBA00022741"/>
    </source>
</evidence>
<dbReference type="SMART" id="SM00388">
    <property type="entry name" value="HisKA"/>
    <property type="match status" value="1"/>
</dbReference>
<feature type="transmembrane region" description="Helical" evidence="10">
    <location>
        <begin position="14"/>
        <end position="36"/>
    </location>
</feature>
<feature type="transmembrane region" description="Helical" evidence="10">
    <location>
        <begin position="75"/>
        <end position="97"/>
    </location>
</feature>
<dbReference type="AlphaFoldDB" id="E6QVG4"/>
<keyword evidence="9" id="KW-0067">ATP-binding</keyword>
<proteinExistence type="predicted"/>
<keyword evidence="7" id="KW-0547">Nucleotide-binding</keyword>
<keyword evidence="4" id="KW-1003">Cell membrane</keyword>
<evidence type="ECO:0000256" key="3">
    <source>
        <dbReference type="ARBA" id="ARBA00012438"/>
    </source>
</evidence>
<dbReference type="InterPro" id="IPR036890">
    <property type="entry name" value="HATPase_C_sf"/>
</dbReference>
<evidence type="ECO:0000313" key="12">
    <source>
        <dbReference type="EMBL" id="CBI11237.1"/>
    </source>
</evidence>
<keyword evidence="10" id="KW-0472">Membrane</keyword>
<organism evidence="12">
    <name type="scientific">mine drainage metagenome</name>
    <dbReference type="NCBI Taxonomy" id="410659"/>
    <lineage>
        <taxon>unclassified sequences</taxon>
        <taxon>metagenomes</taxon>
        <taxon>ecological metagenomes</taxon>
    </lineage>
</organism>
<dbReference type="PANTHER" id="PTHR44936">
    <property type="entry name" value="SENSOR PROTEIN CREC"/>
    <property type="match status" value="1"/>
</dbReference>
<feature type="transmembrane region" description="Helical" evidence="10">
    <location>
        <begin position="103"/>
        <end position="124"/>
    </location>
</feature>
<keyword evidence="10" id="KW-1133">Transmembrane helix</keyword>
<dbReference type="SMART" id="SM00387">
    <property type="entry name" value="HATPase_c"/>
    <property type="match status" value="1"/>
</dbReference>
<dbReference type="InterPro" id="IPR036097">
    <property type="entry name" value="HisK_dim/P_sf"/>
</dbReference>
<dbReference type="InterPro" id="IPR050980">
    <property type="entry name" value="2C_sensor_his_kinase"/>
</dbReference>
<comment type="subcellular location">
    <subcellularLocation>
        <location evidence="2">Cell membrane</location>
        <topology evidence="2">Multi-pass membrane protein</topology>
    </subcellularLocation>
</comment>
<dbReference type="InterPro" id="IPR005467">
    <property type="entry name" value="His_kinase_dom"/>
</dbReference>
<evidence type="ECO:0000256" key="2">
    <source>
        <dbReference type="ARBA" id="ARBA00004651"/>
    </source>
</evidence>